<evidence type="ECO:0000256" key="2">
    <source>
        <dbReference type="SAM" id="SignalP"/>
    </source>
</evidence>
<evidence type="ECO:0000256" key="1">
    <source>
        <dbReference type="ARBA" id="ARBA00022729"/>
    </source>
</evidence>
<dbReference type="EMBL" id="JAFEMC010000006">
    <property type="protein sequence ID" value="MBM6578071.1"/>
    <property type="molecule type" value="Genomic_DNA"/>
</dbReference>
<accession>A0ABS2DD96</accession>
<dbReference type="RefSeq" id="WP_204200168.1">
    <property type="nucleotide sequence ID" value="NZ_JAFEMC010000006.1"/>
</dbReference>
<reference evidence="4 5" key="1">
    <citation type="submission" date="2020-12" db="EMBL/GenBank/DDBJ databases">
        <title>Sphingomonas sp.</title>
        <authorList>
            <person name="Kim M.K."/>
        </authorList>
    </citation>
    <scope>NUCLEOTIDE SEQUENCE [LARGE SCALE GENOMIC DNA]</scope>
    <source>
        <strain evidence="4 5">BT552</strain>
    </source>
</reference>
<dbReference type="Proteomes" id="UP000763641">
    <property type="component" value="Unassembled WGS sequence"/>
</dbReference>
<evidence type="ECO:0000259" key="3">
    <source>
        <dbReference type="Pfam" id="PF13778"/>
    </source>
</evidence>
<keyword evidence="5" id="KW-1185">Reference proteome</keyword>
<organism evidence="4 5">
    <name type="scientific">Sphingomonas longa</name>
    <dbReference type="NCBI Taxonomy" id="2778730"/>
    <lineage>
        <taxon>Bacteria</taxon>
        <taxon>Pseudomonadati</taxon>
        <taxon>Pseudomonadota</taxon>
        <taxon>Alphaproteobacteria</taxon>
        <taxon>Sphingomonadales</taxon>
        <taxon>Sphingomonadaceae</taxon>
        <taxon>Sphingomonas</taxon>
    </lineage>
</organism>
<gene>
    <name evidence="4" type="ORF">ILT43_16940</name>
</gene>
<protein>
    <submittedName>
        <fullName evidence="4">DUF4174 domain-containing protein</fullName>
    </submittedName>
</protein>
<feature type="signal peptide" evidence="2">
    <location>
        <begin position="1"/>
        <end position="20"/>
    </location>
</feature>
<evidence type="ECO:0000313" key="4">
    <source>
        <dbReference type="EMBL" id="MBM6578071.1"/>
    </source>
</evidence>
<keyword evidence="1 2" id="KW-0732">Signal</keyword>
<proteinExistence type="predicted"/>
<comment type="caution">
    <text evidence="4">The sequence shown here is derived from an EMBL/GenBank/DDBJ whole genome shotgun (WGS) entry which is preliminary data.</text>
</comment>
<evidence type="ECO:0000313" key="5">
    <source>
        <dbReference type="Proteomes" id="UP000763641"/>
    </source>
</evidence>
<sequence>MTALLALAAAAAAAAGPAIADLRWERRVLVVAAPRADDPAFLAQRRALGGWDGAADRDVTVVEVAGDRVTGVRDDAAAIRNTYALPAARFAVILIGKDGHVAVRSGEPILAESIQSRIDAMPMRRAGRR</sequence>
<dbReference type="Pfam" id="PF13778">
    <property type="entry name" value="DUF4174"/>
    <property type="match status" value="1"/>
</dbReference>
<feature type="domain" description="DUF4174" evidence="3">
    <location>
        <begin position="20"/>
        <end position="125"/>
    </location>
</feature>
<dbReference type="InterPro" id="IPR025232">
    <property type="entry name" value="DUF4174"/>
</dbReference>
<feature type="chain" id="PRO_5046936167" evidence="2">
    <location>
        <begin position="21"/>
        <end position="129"/>
    </location>
</feature>
<name>A0ABS2DD96_9SPHN</name>